<proteinExistence type="predicted"/>
<dbReference type="AlphaFoldDB" id="A0A6C0HC91"/>
<evidence type="ECO:0000313" key="1">
    <source>
        <dbReference type="EMBL" id="QHT77816.1"/>
    </source>
</evidence>
<reference evidence="1" key="1">
    <citation type="journal article" date="2020" name="Nature">
        <title>Giant virus diversity and host interactions through global metagenomics.</title>
        <authorList>
            <person name="Schulz F."/>
            <person name="Roux S."/>
            <person name="Paez-Espino D."/>
            <person name="Jungbluth S."/>
            <person name="Walsh D.A."/>
            <person name="Denef V.J."/>
            <person name="McMahon K.D."/>
            <person name="Konstantinidis K.T."/>
            <person name="Eloe-Fadrosh E.A."/>
            <person name="Kyrpides N.C."/>
            <person name="Woyke T."/>
        </authorList>
    </citation>
    <scope>NUCLEOTIDE SEQUENCE</scope>
    <source>
        <strain evidence="1">GVMAG-M-3300023179-90</strain>
    </source>
</reference>
<protein>
    <submittedName>
        <fullName evidence="1">Uncharacterized protein</fullName>
    </submittedName>
</protein>
<organism evidence="1">
    <name type="scientific">viral metagenome</name>
    <dbReference type="NCBI Taxonomy" id="1070528"/>
    <lineage>
        <taxon>unclassified sequences</taxon>
        <taxon>metagenomes</taxon>
        <taxon>organismal metagenomes</taxon>
    </lineage>
</organism>
<name>A0A6C0HC91_9ZZZZ</name>
<accession>A0A6C0HC91</accession>
<sequence>MNIDKYSKTKEHKQNKKLKYIFFNNIIVN</sequence>
<dbReference type="EMBL" id="MN739921">
    <property type="protein sequence ID" value="QHT77816.1"/>
    <property type="molecule type" value="Genomic_DNA"/>
</dbReference>